<gene>
    <name evidence="1" type="ORF">BFW01_g181</name>
</gene>
<reference evidence="1" key="2">
    <citation type="journal article" date="2018" name="DNA Res.">
        <title>Comparative genome and transcriptome analyses reveal adaptations to opportunistic infections in woody plant degrading pathogens of Botryosphaeriaceae.</title>
        <authorList>
            <person name="Yan J.Y."/>
            <person name="Zhao W.S."/>
            <person name="Chen Z."/>
            <person name="Xing Q.K."/>
            <person name="Zhang W."/>
            <person name="Chethana K.W.T."/>
            <person name="Xue M.F."/>
            <person name="Xu J.P."/>
            <person name="Phillips A.J.L."/>
            <person name="Wang Y."/>
            <person name="Liu J.H."/>
            <person name="Liu M."/>
            <person name="Zhou Y."/>
            <person name="Jayawardena R.S."/>
            <person name="Manawasinghe I.S."/>
            <person name="Huang J.B."/>
            <person name="Qiao G.H."/>
            <person name="Fu C.Y."/>
            <person name="Guo F.F."/>
            <person name="Dissanayake A.J."/>
            <person name="Peng Y.L."/>
            <person name="Hyde K.D."/>
            <person name="Li X.H."/>
        </authorList>
    </citation>
    <scope>NUCLEOTIDE SEQUENCE</scope>
    <source>
        <strain evidence="1">CSS-01s</strain>
    </source>
</reference>
<dbReference type="Proteomes" id="UP000627934">
    <property type="component" value="Unassembled WGS sequence"/>
</dbReference>
<organism evidence="1 2">
    <name type="scientific">Lasiodiplodia theobromae</name>
    <dbReference type="NCBI Taxonomy" id="45133"/>
    <lineage>
        <taxon>Eukaryota</taxon>
        <taxon>Fungi</taxon>
        <taxon>Dikarya</taxon>
        <taxon>Ascomycota</taxon>
        <taxon>Pezizomycotina</taxon>
        <taxon>Dothideomycetes</taxon>
        <taxon>Dothideomycetes incertae sedis</taxon>
        <taxon>Botryosphaeriales</taxon>
        <taxon>Botryosphaeriaceae</taxon>
        <taxon>Lasiodiplodia</taxon>
    </lineage>
</organism>
<evidence type="ECO:0000313" key="2">
    <source>
        <dbReference type="Proteomes" id="UP000627934"/>
    </source>
</evidence>
<dbReference type="AlphaFoldDB" id="A0A8H7IQM9"/>
<dbReference type="EMBL" id="MDYX01000037">
    <property type="protein sequence ID" value="KAF9630000.1"/>
    <property type="molecule type" value="Genomic_DNA"/>
</dbReference>
<name>A0A8H7IQM9_9PEZI</name>
<evidence type="ECO:0008006" key="3">
    <source>
        <dbReference type="Google" id="ProtNLM"/>
    </source>
</evidence>
<reference evidence="1" key="1">
    <citation type="submission" date="2016-08" db="EMBL/GenBank/DDBJ databases">
        <authorList>
            <person name="Yan J."/>
        </authorList>
    </citation>
    <scope>NUCLEOTIDE SEQUENCE</scope>
    <source>
        <strain evidence="1">CSS-01s</strain>
    </source>
</reference>
<comment type="caution">
    <text evidence="1">The sequence shown here is derived from an EMBL/GenBank/DDBJ whole genome shotgun (WGS) entry which is preliminary data.</text>
</comment>
<accession>A0A8H7IQM9</accession>
<sequence length="204" mass="22998">MESGGSKSSNEPAVLYFDEDGDTRLTLTRCDPERTYVVSSKAMSLVCSAWKSMLSRNNGFKEGTLVESNCAIPLPDDDPEALELLLNIAHMRFERIPKTLTFDDLLAVADLTEKYGAVKILRPWLKDWLKDIEHLVKEPGYEEWLFIAWAFGEEEIFTRLSNRLVREVHLVKDGEECMTPGGIFLNTSSSDGRLFPPGIIGKPQ</sequence>
<evidence type="ECO:0000313" key="1">
    <source>
        <dbReference type="EMBL" id="KAF9630000.1"/>
    </source>
</evidence>
<protein>
    <recommendedName>
        <fullName evidence="3">BTB domain-containing protein</fullName>
    </recommendedName>
</protein>
<proteinExistence type="predicted"/>